<dbReference type="InterPro" id="IPR004843">
    <property type="entry name" value="Calcineurin-like_PHP"/>
</dbReference>
<protein>
    <recommendedName>
        <fullName evidence="1">Calcineurin-like phosphoesterase domain-containing protein</fullName>
    </recommendedName>
</protein>
<evidence type="ECO:0000313" key="2">
    <source>
        <dbReference type="EMBL" id="RKU45420.1"/>
    </source>
</evidence>
<dbReference type="GO" id="GO:0016787">
    <property type="term" value="F:hydrolase activity"/>
    <property type="evidence" value="ECO:0007669"/>
    <property type="project" value="InterPro"/>
</dbReference>
<dbReference type="EMBL" id="QVQW01000021">
    <property type="protein sequence ID" value="RKU45420.1"/>
    <property type="molecule type" value="Genomic_DNA"/>
</dbReference>
<accession>A0A420YCH4</accession>
<dbReference type="Gene3D" id="3.60.21.10">
    <property type="match status" value="1"/>
</dbReference>
<dbReference type="PANTHER" id="PTHR12905">
    <property type="entry name" value="METALLOPHOSPHOESTERASE"/>
    <property type="match status" value="1"/>
</dbReference>
<proteinExistence type="predicted"/>
<keyword evidence="3" id="KW-1185">Reference proteome</keyword>
<dbReference type="InterPro" id="IPR051693">
    <property type="entry name" value="UPF0046_metallophosphoest"/>
</dbReference>
<dbReference type="OrthoDB" id="630188at2759"/>
<evidence type="ECO:0000259" key="1">
    <source>
        <dbReference type="Pfam" id="PF00149"/>
    </source>
</evidence>
<gene>
    <name evidence="2" type="ORF">DL546_006110</name>
</gene>
<dbReference type="InterPro" id="IPR029052">
    <property type="entry name" value="Metallo-depent_PP-like"/>
</dbReference>
<sequence length="357" mass="39954">MSSSKPPQTRILIISDTHGSMPRARTSKGETDPCRVTILPSFVTPLPEADVAIHCGDHTMSWRQSANLREYKAALSLLKSLPAPLKIAIPGNHDTALDKRYVGEWDDKRPRVDARAILSSAADEGVHLLVEEGTYTFVLRNGSRLRVFASPWTPCFGSWAFQYDREEGHYFPMESGLDIAITHGPPHGILDTARTGTNAGCGYLAERAIQARPRVHCFGHIHEGWGATIVRWDKTKENGDSLEFEEELIDNIDTMVGTEQDTWETRAQKLVRRNEWVKQYGGRLVDATTVQQGKETLFINAAVVTTSYKPVQLPWLVDLDLPLATDEDRQRADETAALLRQYRQRSYAESAGAPDRT</sequence>
<organism evidence="2 3">
    <name type="scientific">Coniochaeta pulveracea</name>
    <dbReference type="NCBI Taxonomy" id="177199"/>
    <lineage>
        <taxon>Eukaryota</taxon>
        <taxon>Fungi</taxon>
        <taxon>Dikarya</taxon>
        <taxon>Ascomycota</taxon>
        <taxon>Pezizomycotina</taxon>
        <taxon>Sordariomycetes</taxon>
        <taxon>Sordariomycetidae</taxon>
        <taxon>Coniochaetales</taxon>
        <taxon>Coniochaetaceae</taxon>
        <taxon>Coniochaeta</taxon>
    </lineage>
</organism>
<dbReference type="CDD" id="cd07379">
    <property type="entry name" value="MPP_239FB"/>
    <property type="match status" value="1"/>
</dbReference>
<dbReference type="Pfam" id="PF00149">
    <property type="entry name" value="Metallophos"/>
    <property type="match status" value="1"/>
</dbReference>
<dbReference type="PANTHER" id="PTHR12905:SF0">
    <property type="entry name" value="CALCINEURIN-LIKE PHOSPHOESTERASE DOMAIN-CONTAINING PROTEIN"/>
    <property type="match status" value="1"/>
</dbReference>
<feature type="domain" description="Calcineurin-like phosphoesterase" evidence="1">
    <location>
        <begin position="10"/>
        <end position="223"/>
    </location>
</feature>
<dbReference type="Proteomes" id="UP000275385">
    <property type="component" value="Unassembled WGS sequence"/>
</dbReference>
<dbReference type="AlphaFoldDB" id="A0A420YCH4"/>
<evidence type="ECO:0000313" key="3">
    <source>
        <dbReference type="Proteomes" id="UP000275385"/>
    </source>
</evidence>
<name>A0A420YCH4_9PEZI</name>
<dbReference type="SUPFAM" id="SSF56300">
    <property type="entry name" value="Metallo-dependent phosphatases"/>
    <property type="match status" value="1"/>
</dbReference>
<comment type="caution">
    <text evidence="2">The sequence shown here is derived from an EMBL/GenBank/DDBJ whole genome shotgun (WGS) entry which is preliminary data.</text>
</comment>
<reference evidence="2 3" key="1">
    <citation type="submission" date="2018-08" db="EMBL/GenBank/DDBJ databases">
        <title>Draft genome of the lignicolous fungus Coniochaeta pulveracea.</title>
        <authorList>
            <person name="Borstlap C.J."/>
            <person name="De Witt R.N."/>
            <person name="Botha A."/>
            <person name="Volschenk H."/>
        </authorList>
    </citation>
    <scope>NUCLEOTIDE SEQUENCE [LARGE SCALE GENOMIC DNA]</scope>
    <source>
        <strain evidence="2 3">CAB683</strain>
    </source>
</reference>